<evidence type="ECO:0000259" key="7">
    <source>
        <dbReference type="SMART" id="SM00249"/>
    </source>
</evidence>
<dbReference type="GO" id="GO:0048188">
    <property type="term" value="C:Set1C/COMPASS complex"/>
    <property type="evidence" value="ECO:0007669"/>
    <property type="project" value="InterPro"/>
</dbReference>
<evidence type="ECO:0000256" key="3">
    <source>
        <dbReference type="ARBA" id="ARBA00022771"/>
    </source>
</evidence>
<dbReference type="Proteomes" id="UP000077115">
    <property type="component" value="Unassembled WGS sequence"/>
</dbReference>
<dbReference type="Gene3D" id="1.10.20.10">
    <property type="entry name" value="Histone, subunit A"/>
    <property type="match status" value="1"/>
</dbReference>
<evidence type="ECO:0000256" key="6">
    <source>
        <dbReference type="SAM" id="MobiDB-lite"/>
    </source>
</evidence>
<proteinExistence type="predicted"/>
<dbReference type="PANTHER" id="PTHR46174:SF1">
    <property type="entry name" value="CXXC-TYPE ZINC FINGER PROTEIN 1"/>
    <property type="match status" value="1"/>
</dbReference>
<dbReference type="InterPro" id="IPR037869">
    <property type="entry name" value="Spp1/CFP1"/>
</dbReference>
<gene>
    <name evidence="8" type="ORF">BDEG_23140</name>
</gene>
<organism evidence="8 9">
    <name type="scientific">Batrachochytrium dendrobatidis (strain JEL423)</name>
    <dbReference type="NCBI Taxonomy" id="403673"/>
    <lineage>
        <taxon>Eukaryota</taxon>
        <taxon>Fungi</taxon>
        <taxon>Fungi incertae sedis</taxon>
        <taxon>Chytridiomycota</taxon>
        <taxon>Chytridiomycota incertae sedis</taxon>
        <taxon>Chytridiomycetes</taxon>
        <taxon>Rhizophydiales</taxon>
        <taxon>Rhizophydiales incertae sedis</taxon>
        <taxon>Batrachochytrium</taxon>
    </lineage>
</organism>
<comment type="subcellular location">
    <subcellularLocation>
        <location evidence="1">Nucleus</location>
    </subcellularLocation>
</comment>
<dbReference type="Gene3D" id="3.30.40.10">
    <property type="entry name" value="Zinc/RING finger domain, C3HC4 (zinc finger)"/>
    <property type="match status" value="1"/>
</dbReference>
<feature type="compositionally biased region" description="Polar residues" evidence="6">
    <location>
        <begin position="623"/>
        <end position="635"/>
    </location>
</feature>
<protein>
    <recommendedName>
        <fullName evidence="7">Zinc finger PHD-type domain-containing protein</fullName>
    </recommendedName>
</protein>
<reference evidence="8 9" key="1">
    <citation type="submission" date="2006-10" db="EMBL/GenBank/DDBJ databases">
        <title>The Genome Sequence of Batrachochytrium dendrobatidis JEL423.</title>
        <authorList>
            <consortium name="The Broad Institute Genome Sequencing Platform"/>
            <person name="Birren B."/>
            <person name="Lander E."/>
            <person name="Galagan J."/>
            <person name="Cuomo C."/>
            <person name="Devon K."/>
            <person name="Jaffe D."/>
            <person name="Butler J."/>
            <person name="Alvarez P."/>
            <person name="Gnerre S."/>
            <person name="Grabherr M."/>
            <person name="Kleber M."/>
            <person name="Mauceli E."/>
            <person name="Brockman W."/>
            <person name="Young S."/>
            <person name="LaButti K."/>
            <person name="Sykes S."/>
            <person name="DeCaprio D."/>
            <person name="Crawford M."/>
            <person name="Koehrsen M."/>
            <person name="Engels R."/>
            <person name="Montgomery P."/>
            <person name="Pearson M."/>
            <person name="Howarth C."/>
            <person name="Larson L."/>
            <person name="White J."/>
            <person name="O'Leary S."/>
            <person name="Kodira C."/>
            <person name="Zeng Q."/>
            <person name="Yandava C."/>
            <person name="Alvarado L."/>
            <person name="Longcore J."/>
            <person name="James T."/>
        </authorList>
    </citation>
    <scope>NUCLEOTIDE SEQUENCE [LARGE SCALE GENOMIC DNA]</scope>
    <source>
        <strain evidence="8 9">JEL423</strain>
    </source>
</reference>
<dbReference type="InterPro" id="IPR001965">
    <property type="entry name" value="Znf_PHD"/>
</dbReference>
<dbReference type="GO" id="GO:0046982">
    <property type="term" value="F:protein heterodimerization activity"/>
    <property type="evidence" value="ECO:0007669"/>
    <property type="project" value="InterPro"/>
</dbReference>
<feature type="region of interest" description="Disordered" evidence="6">
    <location>
        <begin position="518"/>
        <end position="548"/>
    </location>
</feature>
<evidence type="ECO:0000256" key="4">
    <source>
        <dbReference type="ARBA" id="ARBA00022833"/>
    </source>
</evidence>
<evidence type="ECO:0000256" key="5">
    <source>
        <dbReference type="ARBA" id="ARBA00023242"/>
    </source>
</evidence>
<keyword evidence="2" id="KW-0479">Metal-binding</keyword>
<dbReference type="EMBL" id="DS022302">
    <property type="protein sequence ID" value="OAJ39277.1"/>
    <property type="molecule type" value="Genomic_DNA"/>
</dbReference>
<evidence type="ECO:0000313" key="8">
    <source>
        <dbReference type="EMBL" id="OAJ39277.1"/>
    </source>
</evidence>
<sequence length="788" mass="85187">MTARFAIDLQRIAIAQLLRIHGVDRISGTAHDVVVDVTSFHIELLARSVQEAAAQDRRTSACLMDLIQGCDDAEVNIFELRDYIKEWKQQNDRAMERRLKAVAVAAARAATSVNATASITPALVESLPVESAVKKDTHITQGLVDNPVVLNGLNNTLASRNIATLGEGENTTAQQQLEDKGPPALGFPRMAPGPFPLDPYKMFEDSASQVNSDEHDMDIDDSSDIGSNFNVKPVDLFPPCLTDHNFALALSRTEAEVPSWGNDIDNIMMDLDDDHGVDGDEGRGKTANPYLYPVSFLESKLSKSGRQVTRFSQQSIKLAQTKPTKSNPVKRSIELLSHIVKGLHIWKPPNSVISNRDMVQYLGRRQIVGISSFRDSMLPYTRSLMDDLFLMMLPNMFTVLGCEKIPDEIHILPPIEEMHDVRTRHEMHSKKVETSTASTVSAPIATSHTLPSASHPPVKLKTVLTMMPTPAPVSTPTSKPIFVKSSASTIATTPTPVSIPSTQHIRLSLSSLTKPITTSTEKHSASAISASESTSITPYTETATPSVSNPQIRKISFKPTQTPVFSNPSETAPVTTLASATHASIAKIPFVAAMPSSETLTKTEVAQPIARPTIKLKPFALSSKPQPQTSASKSPQPIAAGVSISKPAEIVPATTASTFSSAIQPLSEPKSKSNTSPHKLKLKFSIATPKPSSSATAATSTPSAVSSHASSHAITNSALLTPSMIPSHPISNGEHDDDEEVINCICSIPTIDDGTFMIACDICSHWFHGRCVNVYAEVSQWRCPRHPE</sequence>
<evidence type="ECO:0000313" key="9">
    <source>
        <dbReference type="Proteomes" id="UP000077115"/>
    </source>
</evidence>
<dbReference type="PANTHER" id="PTHR46174">
    <property type="entry name" value="CXXC-TYPE ZINC FINGER PROTEIN 1"/>
    <property type="match status" value="1"/>
</dbReference>
<dbReference type="VEuPathDB" id="FungiDB:BDEG_23140"/>
<dbReference type="GO" id="GO:0008270">
    <property type="term" value="F:zinc ion binding"/>
    <property type="evidence" value="ECO:0007669"/>
    <property type="project" value="UniProtKB-KW"/>
</dbReference>
<keyword evidence="5" id="KW-0539">Nucleus</keyword>
<keyword evidence="3" id="KW-0863">Zinc-finger</keyword>
<feature type="region of interest" description="Disordered" evidence="6">
    <location>
        <begin position="618"/>
        <end position="638"/>
    </location>
</feature>
<dbReference type="OrthoDB" id="436852at2759"/>
<keyword evidence="4" id="KW-0862">Zinc</keyword>
<feature type="compositionally biased region" description="Low complexity" evidence="6">
    <location>
        <begin position="525"/>
        <end position="537"/>
    </location>
</feature>
<dbReference type="GO" id="GO:0045893">
    <property type="term" value="P:positive regulation of DNA-templated transcription"/>
    <property type="evidence" value="ECO:0007669"/>
    <property type="project" value="TreeGrafter"/>
</dbReference>
<dbReference type="InterPro" id="IPR011011">
    <property type="entry name" value="Znf_FYVE_PHD"/>
</dbReference>
<accession>A0A177WGP4</accession>
<evidence type="ECO:0000256" key="1">
    <source>
        <dbReference type="ARBA" id="ARBA00004123"/>
    </source>
</evidence>
<dbReference type="AlphaFoldDB" id="A0A177WGP4"/>
<dbReference type="InterPro" id="IPR019787">
    <property type="entry name" value="Znf_PHD-finger"/>
</dbReference>
<dbReference type="InterPro" id="IPR009072">
    <property type="entry name" value="Histone-fold"/>
</dbReference>
<feature type="compositionally biased region" description="Polar residues" evidence="6">
    <location>
        <begin position="538"/>
        <end position="548"/>
    </location>
</feature>
<dbReference type="SMART" id="SM00249">
    <property type="entry name" value="PHD"/>
    <property type="match status" value="1"/>
</dbReference>
<dbReference type="STRING" id="403673.A0A177WGP4"/>
<feature type="domain" description="Zinc finger PHD-type" evidence="7">
    <location>
        <begin position="743"/>
        <end position="787"/>
    </location>
</feature>
<dbReference type="InterPro" id="IPR013083">
    <property type="entry name" value="Znf_RING/FYVE/PHD"/>
</dbReference>
<dbReference type="SUPFAM" id="SSF57903">
    <property type="entry name" value="FYVE/PHD zinc finger"/>
    <property type="match status" value="1"/>
</dbReference>
<dbReference type="eggNOG" id="KOG1634">
    <property type="taxonomic scope" value="Eukaryota"/>
</dbReference>
<dbReference type="Pfam" id="PF00628">
    <property type="entry name" value="PHD"/>
    <property type="match status" value="1"/>
</dbReference>
<evidence type="ECO:0000256" key="2">
    <source>
        <dbReference type="ARBA" id="ARBA00022723"/>
    </source>
</evidence>
<reference evidence="8 9" key="2">
    <citation type="submission" date="2016-05" db="EMBL/GenBank/DDBJ databases">
        <title>Lineage-specific infection strategies underlie the spectrum of fungal disease in amphibians.</title>
        <authorList>
            <person name="Cuomo C.A."/>
            <person name="Farrer R.A."/>
            <person name="James T."/>
            <person name="Longcore J."/>
            <person name="Birren B."/>
        </authorList>
    </citation>
    <scope>NUCLEOTIDE SEQUENCE [LARGE SCALE GENOMIC DNA]</scope>
    <source>
        <strain evidence="8 9">JEL423</strain>
    </source>
</reference>
<name>A0A177WGP4_BATDL</name>